<reference evidence="11 12" key="1">
    <citation type="journal article" date="2018" name="Nat. Ecol. Evol.">
        <title>Pezizomycetes genomes reveal the molecular basis of ectomycorrhizal truffle lifestyle.</title>
        <authorList>
            <person name="Murat C."/>
            <person name="Payen T."/>
            <person name="Noel B."/>
            <person name="Kuo A."/>
            <person name="Morin E."/>
            <person name="Chen J."/>
            <person name="Kohler A."/>
            <person name="Krizsan K."/>
            <person name="Balestrini R."/>
            <person name="Da Silva C."/>
            <person name="Montanini B."/>
            <person name="Hainaut M."/>
            <person name="Levati E."/>
            <person name="Barry K.W."/>
            <person name="Belfiori B."/>
            <person name="Cichocki N."/>
            <person name="Clum A."/>
            <person name="Dockter R.B."/>
            <person name="Fauchery L."/>
            <person name="Guy J."/>
            <person name="Iotti M."/>
            <person name="Le Tacon F."/>
            <person name="Lindquist E.A."/>
            <person name="Lipzen A."/>
            <person name="Malagnac F."/>
            <person name="Mello A."/>
            <person name="Molinier V."/>
            <person name="Miyauchi S."/>
            <person name="Poulain J."/>
            <person name="Riccioni C."/>
            <person name="Rubini A."/>
            <person name="Sitrit Y."/>
            <person name="Splivallo R."/>
            <person name="Traeger S."/>
            <person name="Wang M."/>
            <person name="Zifcakova L."/>
            <person name="Wipf D."/>
            <person name="Zambonelli A."/>
            <person name="Paolocci F."/>
            <person name="Nowrousian M."/>
            <person name="Ottonello S."/>
            <person name="Baldrian P."/>
            <person name="Spatafora J.W."/>
            <person name="Henrissat B."/>
            <person name="Nagy L.G."/>
            <person name="Aury J.M."/>
            <person name="Wincker P."/>
            <person name="Grigoriev I.V."/>
            <person name="Bonfante P."/>
            <person name="Martin F.M."/>
        </authorList>
    </citation>
    <scope>NUCLEOTIDE SEQUENCE [LARGE SCALE GENOMIC DNA]</scope>
    <source>
        <strain evidence="11 12">ATCC MYA-4762</strain>
    </source>
</reference>
<dbReference type="PROSITE" id="PS50235">
    <property type="entry name" value="USP_3"/>
    <property type="match status" value="1"/>
</dbReference>
<keyword evidence="4" id="KW-0645">Protease</keyword>
<feature type="region of interest" description="Disordered" evidence="8">
    <location>
        <begin position="576"/>
        <end position="690"/>
    </location>
</feature>
<evidence type="ECO:0000256" key="8">
    <source>
        <dbReference type="SAM" id="MobiDB-lite"/>
    </source>
</evidence>
<keyword evidence="7" id="KW-0788">Thiol protease</keyword>
<gene>
    <name evidence="11" type="ORF">L211DRAFT_804406</name>
</gene>
<keyword evidence="12" id="KW-1185">Reference proteome</keyword>
<evidence type="ECO:0000256" key="9">
    <source>
        <dbReference type="SAM" id="Phobius"/>
    </source>
</evidence>
<dbReference type="AlphaFoldDB" id="A0A3N4LV96"/>
<evidence type="ECO:0000256" key="5">
    <source>
        <dbReference type="ARBA" id="ARBA00022786"/>
    </source>
</evidence>
<dbReference type="InterPro" id="IPR050164">
    <property type="entry name" value="Peptidase_C19"/>
</dbReference>
<comment type="similarity">
    <text evidence="2">Belongs to the peptidase C19 family.</text>
</comment>
<feature type="transmembrane region" description="Helical" evidence="9">
    <location>
        <begin position="23"/>
        <end position="44"/>
    </location>
</feature>
<keyword evidence="9" id="KW-0812">Transmembrane</keyword>
<evidence type="ECO:0000256" key="1">
    <source>
        <dbReference type="ARBA" id="ARBA00000707"/>
    </source>
</evidence>
<dbReference type="GO" id="GO:0006508">
    <property type="term" value="P:proteolysis"/>
    <property type="evidence" value="ECO:0007669"/>
    <property type="project" value="UniProtKB-KW"/>
</dbReference>
<evidence type="ECO:0000256" key="3">
    <source>
        <dbReference type="ARBA" id="ARBA00012759"/>
    </source>
</evidence>
<proteinExistence type="inferred from homology"/>
<comment type="catalytic activity">
    <reaction evidence="1">
        <text>Thiol-dependent hydrolysis of ester, thioester, amide, peptide and isopeptide bonds formed by the C-terminal Gly of ubiquitin (a 76-residue protein attached to proteins as an intracellular targeting signal).</text>
        <dbReference type="EC" id="3.4.19.12"/>
    </reaction>
</comment>
<dbReference type="GO" id="GO:0004843">
    <property type="term" value="F:cysteine-type deubiquitinase activity"/>
    <property type="evidence" value="ECO:0007669"/>
    <property type="project" value="UniProtKB-EC"/>
</dbReference>
<dbReference type="STRING" id="1051890.A0A3N4LV96"/>
<dbReference type="GO" id="GO:0005634">
    <property type="term" value="C:nucleus"/>
    <property type="evidence" value="ECO:0007669"/>
    <property type="project" value="UniProtKB-SubCell"/>
</dbReference>
<evidence type="ECO:0000313" key="11">
    <source>
        <dbReference type="EMBL" id="RPB26816.1"/>
    </source>
</evidence>
<dbReference type="InterPro" id="IPR001394">
    <property type="entry name" value="Peptidase_C19_UCH"/>
</dbReference>
<dbReference type="InParanoid" id="A0A3N4LV96"/>
<evidence type="ECO:0000256" key="2">
    <source>
        <dbReference type="ARBA" id="ARBA00009085"/>
    </source>
</evidence>
<keyword evidence="6" id="KW-0378">Hydrolase</keyword>
<evidence type="ECO:0000256" key="6">
    <source>
        <dbReference type="ARBA" id="ARBA00022801"/>
    </source>
</evidence>
<evidence type="ECO:0000313" key="12">
    <source>
        <dbReference type="Proteomes" id="UP000267821"/>
    </source>
</evidence>
<evidence type="ECO:0000256" key="4">
    <source>
        <dbReference type="ARBA" id="ARBA00022670"/>
    </source>
</evidence>
<keyword evidence="9" id="KW-0472">Membrane</keyword>
<feature type="compositionally biased region" description="Basic and acidic residues" evidence="8">
    <location>
        <begin position="740"/>
        <end position="765"/>
    </location>
</feature>
<dbReference type="GO" id="GO:0016579">
    <property type="term" value="P:protein deubiquitination"/>
    <property type="evidence" value="ECO:0007669"/>
    <property type="project" value="InterPro"/>
</dbReference>
<feature type="domain" description="USP" evidence="10">
    <location>
        <begin position="149"/>
        <end position="533"/>
    </location>
</feature>
<keyword evidence="9" id="KW-1133">Transmembrane helix</keyword>
<dbReference type="SUPFAM" id="SSF54001">
    <property type="entry name" value="Cysteine proteinases"/>
    <property type="match status" value="1"/>
</dbReference>
<evidence type="ECO:0000256" key="7">
    <source>
        <dbReference type="ARBA" id="ARBA00022807"/>
    </source>
</evidence>
<dbReference type="Proteomes" id="UP000267821">
    <property type="component" value="Unassembled WGS sequence"/>
</dbReference>
<dbReference type="Pfam" id="PF00443">
    <property type="entry name" value="UCH"/>
    <property type="match status" value="1"/>
</dbReference>
<dbReference type="PANTHER" id="PTHR24006:SF722">
    <property type="entry name" value="UBIQUITIN CARBOXYL-TERMINAL HYDROLASE 48"/>
    <property type="match status" value="1"/>
</dbReference>
<evidence type="ECO:0000259" key="10">
    <source>
        <dbReference type="PROSITE" id="PS50235"/>
    </source>
</evidence>
<dbReference type="InterPro" id="IPR038765">
    <property type="entry name" value="Papain-like_cys_pep_sf"/>
</dbReference>
<dbReference type="EC" id="3.4.19.12" evidence="3"/>
<feature type="compositionally biased region" description="Basic and acidic residues" evidence="8">
    <location>
        <begin position="654"/>
        <end position="677"/>
    </location>
</feature>
<sequence>MLACTWVFRLTRQNPPETAGNTAAILSFTIVAAAAGGSVGLLVMQSLTRWRSIRGAKKRRQPFSADLYGGANKSGTKLTDEEDSLKIKKINAYLVSYAIDLPDAHDKIRDVLRGKYASGDVDRAVDLLILHDESTSGIVKDIKRTTRLLGAENNGKVTCYLDSLLFALFARLDSFEAMLYNIFDDEPRRRLSTMIRLFVNLLRTGRLVTTDIMQLLQDSIATCGWEEAASLKQQDASEAFTFITEKLDLPLLTLKMDVAHGGKEAADDDHRFVSERLLNLAIPDNPDGEPVKLEACLDEYFSNRIEVRRELERRQTIDSMSSFDSSKGEAMHLETADLGSNQTSPTVSTPTNIPVTPITVKPPPLIRQATLHNKAAEALVPAWCFFSVLPFYTEGLPNEQSSFTQHFATKRPVIGLCLKRYAWTAQGQATRIDTKVEIPLEIPLPQFVSDDEMDASAPVYGNFKLVLKSAVCHRGKSVQSGHYIALVRGDDNPEGDAGRWLRFDDLAQEKVTYVDHQKAFDEETPYLLFYQVAPIDEELEESSLADGAVSGRTSSTSLASSFGEKKLLMPEIFAPTPEEARTPPPEYSATPPLTPGVRPVSRGFLEPEAAERGRSMDEKTDGPHSRKSSRLFRGFSREGKDPSSGHGRSASVSERQRASIETSRDRSSAVEKREKRSSMPGSLSLLAGRKSYELRRDLKELEIQEEMQKDGKLEKPLKKSKSKDSPTWGERMWGGILGGGDKDKDKEKDKKEDRDKDKVRGKEDAGDVVNFSTTGSTPSLVEVAVTAGASVSDGEKDKAKGKGKEKDKGREKEKEKDKDGGSWKRLSKALGLLGKGDKEKTQKGAIEVGGG</sequence>
<feature type="compositionally biased region" description="Polar residues" evidence="8">
    <location>
        <begin position="770"/>
        <end position="779"/>
    </location>
</feature>
<feature type="compositionally biased region" description="Basic and acidic residues" evidence="8">
    <location>
        <begin position="609"/>
        <end position="624"/>
    </location>
</feature>
<name>A0A3N4LV96_9PEZI</name>
<dbReference type="EMBL" id="ML121533">
    <property type="protein sequence ID" value="RPB26816.1"/>
    <property type="molecule type" value="Genomic_DNA"/>
</dbReference>
<protein>
    <recommendedName>
        <fullName evidence="3">ubiquitinyl hydrolase 1</fullName>
        <ecNumber evidence="3">3.4.19.12</ecNumber>
    </recommendedName>
</protein>
<dbReference type="PANTHER" id="PTHR24006">
    <property type="entry name" value="UBIQUITIN CARBOXYL-TERMINAL HYDROLASE"/>
    <property type="match status" value="1"/>
</dbReference>
<accession>A0A3N4LV96</accession>
<organism evidence="11 12">
    <name type="scientific">Terfezia boudieri ATCC MYA-4762</name>
    <dbReference type="NCBI Taxonomy" id="1051890"/>
    <lineage>
        <taxon>Eukaryota</taxon>
        <taxon>Fungi</taxon>
        <taxon>Dikarya</taxon>
        <taxon>Ascomycota</taxon>
        <taxon>Pezizomycotina</taxon>
        <taxon>Pezizomycetes</taxon>
        <taxon>Pezizales</taxon>
        <taxon>Pezizaceae</taxon>
        <taxon>Terfezia</taxon>
    </lineage>
</organism>
<feature type="compositionally biased region" description="Basic and acidic residues" evidence="8">
    <location>
        <begin position="703"/>
        <end position="717"/>
    </location>
</feature>
<feature type="region of interest" description="Disordered" evidence="8">
    <location>
        <begin position="703"/>
        <end position="851"/>
    </location>
</feature>
<dbReference type="Gene3D" id="3.90.70.10">
    <property type="entry name" value="Cysteine proteinases"/>
    <property type="match status" value="2"/>
</dbReference>
<feature type="compositionally biased region" description="Basic and acidic residues" evidence="8">
    <location>
        <begin position="793"/>
        <end position="822"/>
    </location>
</feature>
<dbReference type="OrthoDB" id="6287070at2759"/>
<keyword evidence="5" id="KW-0833">Ubl conjugation pathway</keyword>
<dbReference type="GO" id="GO:0005829">
    <property type="term" value="C:cytosol"/>
    <property type="evidence" value="ECO:0007669"/>
    <property type="project" value="TreeGrafter"/>
</dbReference>
<dbReference type="InterPro" id="IPR028889">
    <property type="entry name" value="USP"/>
</dbReference>